<evidence type="ECO:0000256" key="13">
    <source>
        <dbReference type="RuleBase" id="RU361193"/>
    </source>
</evidence>
<evidence type="ECO:0000256" key="1">
    <source>
        <dbReference type="ARBA" id="ARBA00001913"/>
    </source>
</evidence>
<keyword evidence="5 13" id="KW-0378">Hydrolase</keyword>
<dbReference type="Proteomes" id="UP000007264">
    <property type="component" value="Unassembled WGS sequence"/>
</dbReference>
<proteinExistence type="inferred from homology"/>
<feature type="region of interest" description="Disordered" evidence="14">
    <location>
        <begin position="1"/>
        <end position="25"/>
    </location>
</feature>
<accession>I0YQA8</accession>
<dbReference type="InterPro" id="IPR001382">
    <property type="entry name" value="Glyco_hydro_47"/>
</dbReference>
<dbReference type="eggNOG" id="KOG2431">
    <property type="taxonomic scope" value="Eukaryota"/>
</dbReference>
<dbReference type="PRINTS" id="PR00747">
    <property type="entry name" value="GLYHDRLASE47"/>
</dbReference>
<feature type="active site" evidence="10">
    <location>
        <position position="931"/>
    </location>
</feature>
<feature type="active site" description="Proton donor" evidence="10">
    <location>
        <position position="891"/>
    </location>
</feature>
<dbReference type="InterPro" id="IPR050749">
    <property type="entry name" value="Glycosyl_Hydrolase_47"/>
</dbReference>
<name>I0YQA8_COCSC</name>
<dbReference type="InterPro" id="IPR012341">
    <property type="entry name" value="6hp_glycosidase-like_sf"/>
</dbReference>
<protein>
    <recommendedName>
        <fullName evidence="13">alpha-1,2-Mannosidase</fullName>
        <ecNumber evidence="13">3.2.1.-</ecNumber>
    </recommendedName>
</protein>
<dbReference type="PANTHER" id="PTHR11742:SF55">
    <property type="entry name" value="ENDOPLASMIC RETICULUM MANNOSYL-OLIGOSACCHARIDE 1,2-ALPHA-MANNOSIDASE"/>
    <property type="match status" value="1"/>
</dbReference>
<comment type="similarity">
    <text evidence="3 13">Belongs to the glycosyl hydrolase 47 family.</text>
</comment>
<evidence type="ECO:0000313" key="15">
    <source>
        <dbReference type="EMBL" id="EIE20577.1"/>
    </source>
</evidence>
<dbReference type="SUPFAM" id="SSF48225">
    <property type="entry name" value="Seven-hairpin glycosidases"/>
    <property type="match status" value="1"/>
</dbReference>
<dbReference type="GO" id="GO:0016020">
    <property type="term" value="C:membrane"/>
    <property type="evidence" value="ECO:0007669"/>
    <property type="project" value="InterPro"/>
</dbReference>
<dbReference type="GeneID" id="17038553"/>
<feature type="region of interest" description="Disordered" evidence="14">
    <location>
        <begin position="395"/>
        <end position="420"/>
    </location>
</feature>
<keyword evidence="13" id="KW-0326">Glycosidase</keyword>
<dbReference type="GO" id="GO:0005975">
    <property type="term" value="P:carbohydrate metabolic process"/>
    <property type="evidence" value="ECO:0007669"/>
    <property type="project" value="InterPro"/>
</dbReference>
<evidence type="ECO:0000256" key="7">
    <source>
        <dbReference type="ARBA" id="ARBA00023157"/>
    </source>
</evidence>
<sequence>MYRGPSLPGPLGPPELEEPKRPPPEYTKSLKPLAIQKGRWARIVFGMLLTFGTILLLGSLDASDVYRALVPQAKQRYHQELEMLVRQVEIERLELVQKLAHEFLAYKGMKTDVEEKGMKRREQQAEYDRVHEIHQDRLESLVMDAQDPTKRSAWEAELNSSLSKLEQAIGEHNYATWGEYSFLLKLQHTRHEISALDLAAADMKAIRYGDGRPSGLLKGHPAKLLRTSTHQPTGSVFNREKLVEMYDPLLYWTALPDGFVTEEGRTDLEAYAAETIAGTKLLPVFNTGTASNRHLLEVDEPISNASVGDLKYGRREDGAQEGMEIVESAGKVAAMLKGPSRSIKANVLWLDANPDAKQALLAEPAGKGKGREAEAGDAKTLRQAIERGVIASGRATAAGKDSDIQPATDSEAARHRAKRRATQDRVAAQQQAHEVPVLGGVDSGQRLIGLADGDSSAGSAQRVVPLLGATMQQAAAMDAAMSAKAAAAAKAVAAAEKLEAAGAAVAADGEAARHAAHRAAQRGQSRVAPGKEEGEAGKGVGSGGDDSVRCRMAAICEGAAACQPGETLGCITGMVQRQAHVKEAMLWSWKGYKEHAWGRDELLPLSKTHNMWFDLGLTLVDSLDTLLIMGLQEEFREARDWVDTSLKVDPDMDVNLFETTIRVLGGLLAAFHLSAGDQVKNFCNAGIPFSDVNLRTHNVHQPPWTQYSSLSEVSSLSLEFTYLARAAGEGAGGQKSIEVVERLMRTEGRTNGLAPFYVDPASGALSGGVLTLGARGDSYYEYMLKQWLISGKRQPFFLEGYKEAMQGVRRKLLARTAPQGGLLYVGELHGDVLEPKMDHLVCFLPGLLALGHMHGVNTGAAGEEDDLAIARQLMRTCYEMYARIPTGLAPEIVHFTQRDGGHDFPKQHAHDTGGGDFSVKPQDAHNLLRPETMESLFVLWRVTRDPVYREWGWLMFRAWQKFARVATGGYASLNSVLEVPPVMRDKMESFWPAETLKYLYLLLDDSSPELLPLDQFVFNTEAHPLPITGSAADTAAGKFYVRGPRNDSAPGVAASDGATNDTLEQRAREWGSALAVIGNANAYWAANVSWHGAGAAVRDAALRSALTGRSAGASAAWQ</sequence>
<feature type="region of interest" description="Disordered" evidence="14">
    <location>
        <begin position="514"/>
        <end position="543"/>
    </location>
</feature>
<comment type="cofactor">
    <cofactor evidence="1 11">
        <name>Ca(2+)</name>
        <dbReference type="ChEBI" id="CHEBI:29108"/>
    </cofactor>
</comment>
<evidence type="ECO:0000256" key="8">
    <source>
        <dbReference type="ARBA" id="ARBA00047669"/>
    </source>
</evidence>
<dbReference type="GO" id="GO:0005509">
    <property type="term" value="F:calcium ion binding"/>
    <property type="evidence" value="ECO:0007669"/>
    <property type="project" value="InterPro"/>
</dbReference>
<gene>
    <name evidence="15" type="ORF">COCSUDRAFT_48568</name>
</gene>
<dbReference type="InterPro" id="IPR036026">
    <property type="entry name" value="Seven-hairpin_glycosidases"/>
</dbReference>
<comment type="caution">
    <text evidence="15">The sequence shown here is derived from an EMBL/GenBank/DDBJ whole genome shotgun (WGS) entry which is preliminary data.</text>
</comment>
<dbReference type="GO" id="GO:0004571">
    <property type="term" value="F:mannosyl-oligosaccharide 1,2-alpha-mannosidase activity"/>
    <property type="evidence" value="ECO:0007669"/>
    <property type="project" value="UniProtKB-EC"/>
</dbReference>
<feature type="binding site" evidence="11">
    <location>
        <position position="1020"/>
    </location>
    <ligand>
        <name>Ca(2+)</name>
        <dbReference type="ChEBI" id="CHEBI:29108"/>
    </ligand>
</feature>
<evidence type="ECO:0000256" key="4">
    <source>
        <dbReference type="ARBA" id="ARBA00022723"/>
    </source>
</evidence>
<feature type="active site" evidence="10">
    <location>
        <position position="777"/>
    </location>
</feature>
<evidence type="ECO:0000256" key="2">
    <source>
        <dbReference type="ARBA" id="ARBA00004922"/>
    </source>
</evidence>
<evidence type="ECO:0000256" key="12">
    <source>
        <dbReference type="PIRSR" id="PIRSR601382-3"/>
    </source>
</evidence>
<evidence type="ECO:0000256" key="9">
    <source>
        <dbReference type="ARBA" id="ARBA00048605"/>
    </source>
</evidence>
<keyword evidence="7 12" id="KW-1015">Disulfide bond</keyword>
<reference evidence="15 16" key="1">
    <citation type="journal article" date="2012" name="Genome Biol.">
        <title>The genome of the polar eukaryotic microalga coccomyxa subellipsoidea reveals traits of cold adaptation.</title>
        <authorList>
            <person name="Blanc G."/>
            <person name="Agarkova I."/>
            <person name="Grimwood J."/>
            <person name="Kuo A."/>
            <person name="Brueggeman A."/>
            <person name="Dunigan D."/>
            <person name="Gurnon J."/>
            <person name="Ladunga I."/>
            <person name="Lindquist E."/>
            <person name="Lucas S."/>
            <person name="Pangilinan J."/>
            <person name="Proschold T."/>
            <person name="Salamov A."/>
            <person name="Schmutz J."/>
            <person name="Weeks D."/>
            <person name="Yamada T."/>
            <person name="Claverie J.M."/>
            <person name="Grigoriev I."/>
            <person name="Van Etten J."/>
            <person name="Lomsadze A."/>
            <person name="Borodovsky M."/>
        </authorList>
    </citation>
    <scope>NUCLEOTIDE SEQUENCE [LARGE SCALE GENOMIC DNA]</scope>
    <source>
        <strain evidence="15 16">C-169</strain>
    </source>
</reference>
<organism evidence="15 16">
    <name type="scientific">Coccomyxa subellipsoidea (strain C-169)</name>
    <name type="common">Green microalga</name>
    <dbReference type="NCBI Taxonomy" id="574566"/>
    <lineage>
        <taxon>Eukaryota</taxon>
        <taxon>Viridiplantae</taxon>
        <taxon>Chlorophyta</taxon>
        <taxon>core chlorophytes</taxon>
        <taxon>Trebouxiophyceae</taxon>
        <taxon>Trebouxiophyceae incertae sedis</taxon>
        <taxon>Coccomyxaceae</taxon>
        <taxon>Coccomyxa</taxon>
        <taxon>Coccomyxa subellipsoidea</taxon>
    </lineage>
</organism>
<evidence type="ECO:0000313" key="16">
    <source>
        <dbReference type="Proteomes" id="UP000007264"/>
    </source>
</evidence>
<comment type="catalytic activity">
    <reaction evidence="8">
        <text>N(4)-(alpha-D-Man-(1-&gt;2)-alpha-D-Man-(1-&gt;2)-alpha-D-Man-(1-&gt;3)-[alpha-D-Man-(1-&gt;3)-[alpha-D-Man-(1-&gt;2)-alpha-D-Man-(1-&gt;6)]-alpha-D-Man-(1-&gt;6)]-beta-D-Man-(1-&gt;4)-beta-D-GlcNAc-(1-&gt;4)-beta-D-GlcNAc)-L-asparaginyl-[protein] (N-glucan mannose isomer 8A1,2,3B1,3) + 3 H2O = N(4)-(alpha-D-Man-(1-&gt;3)-[alpha-D-Man-(1-&gt;3)-[alpha-D-Man-(1-&gt;6)]-alpha-D-Man-(1-&gt;6)]-beta-D-Man-(1-&gt;4)-beta-D-GlcNAc-(1-&gt;4)-beta-D-GlcNAc)-L-asparaginyl-[protein] (N-glucan mannose isomer 5A1,2) + 3 beta-D-mannose</text>
        <dbReference type="Rhea" id="RHEA:56028"/>
        <dbReference type="Rhea" id="RHEA-COMP:14358"/>
        <dbReference type="Rhea" id="RHEA-COMP:14367"/>
        <dbReference type="ChEBI" id="CHEBI:15377"/>
        <dbReference type="ChEBI" id="CHEBI:28563"/>
        <dbReference type="ChEBI" id="CHEBI:59087"/>
        <dbReference type="ChEBI" id="CHEBI:60628"/>
        <dbReference type="EC" id="3.2.1.113"/>
    </reaction>
</comment>
<dbReference type="PANTHER" id="PTHR11742">
    <property type="entry name" value="MANNOSYL-OLIGOSACCHARIDE ALPHA-1,2-MANNOSIDASE-RELATED"/>
    <property type="match status" value="1"/>
</dbReference>
<comment type="catalytic activity">
    <reaction evidence="9">
        <text>N(4)-(alpha-D-Man-(1-&gt;2)-alpha-D-Man-(1-&gt;2)-alpha-D-Man-(1-&gt;3)-[alpha-D-Man-(1-&gt;2)-alpha-D-Man-(1-&gt;3)-[alpha-D-Man-(1-&gt;2)-alpha-D-Man-(1-&gt;6)]-alpha-D-Man-(1-&gt;6)]-beta-D-Man-(1-&gt;4)-beta-D-GlcNAc-(1-&gt;4)-beta-D-GlcNAc)-L-asparaginyl-[protein] (N-glucan mannose isomer 9A1,2,3B1,2,3) + 4 H2O = N(4)-(alpha-D-Man-(1-&gt;3)-[alpha-D-Man-(1-&gt;3)-[alpha-D-Man-(1-&gt;6)]-alpha-D-Man-(1-&gt;6)]-beta-D-Man-(1-&gt;4)-beta-D-GlcNAc-(1-&gt;4)-beta-D-GlcNAc)-L-asparaginyl-[protein] (N-glucan mannose isomer 5A1,2) + 4 beta-D-mannose</text>
        <dbReference type="Rhea" id="RHEA:56008"/>
        <dbReference type="Rhea" id="RHEA-COMP:14356"/>
        <dbReference type="Rhea" id="RHEA-COMP:14367"/>
        <dbReference type="ChEBI" id="CHEBI:15377"/>
        <dbReference type="ChEBI" id="CHEBI:28563"/>
        <dbReference type="ChEBI" id="CHEBI:59087"/>
        <dbReference type="ChEBI" id="CHEBI:139493"/>
        <dbReference type="EC" id="3.2.1.113"/>
    </reaction>
</comment>
<evidence type="ECO:0000256" key="6">
    <source>
        <dbReference type="ARBA" id="ARBA00022837"/>
    </source>
</evidence>
<dbReference type="Gene3D" id="1.50.10.10">
    <property type="match status" value="1"/>
</dbReference>
<evidence type="ECO:0000256" key="10">
    <source>
        <dbReference type="PIRSR" id="PIRSR601382-1"/>
    </source>
</evidence>
<dbReference type="EC" id="3.2.1.-" evidence="13"/>
<feature type="disulfide bond" evidence="12">
    <location>
        <begin position="842"/>
        <end position="877"/>
    </location>
</feature>
<dbReference type="STRING" id="574566.I0YQA8"/>
<dbReference type="EMBL" id="AGSI01000015">
    <property type="protein sequence ID" value="EIE20577.1"/>
    <property type="molecule type" value="Genomic_DNA"/>
</dbReference>
<dbReference type="AlphaFoldDB" id="I0YQA8"/>
<keyword evidence="16" id="KW-1185">Reference proteome</keyword>
<keyword evidence="4 11" id="KW-0479">Metal-binding</keyword>
<comment type="pathway">
    <text evidence="2">Protein modification; protein glycosylation.</text>
</comment>
<evidence type="ECO:0000256" key="11">
    <source>
        <dbReference type="PIRSR" id="PIRSR601382-2"/>
    </source>
</evidence>
<evidence type="ECO:0000256" key="5">
    <source>
        <dbReference type="ARBA" id="ARBA00022801"/>
    </source>
</evidence>
<dbReference type="GO" id="GO:0005783">
    <property type="term" value="C:endoplasmic reticulum"/>
    <property type="evidence" value="ECO:0007669"/>
    <property type="project" value="TreeGrafter"/>
</dbReference>
<dbReference type="RefSeq" id="XP_005645121.1">
    <property type="nucleotide sequence ID" value="XM_005645064.1"/>
</dbReference>
<feature type="active site" description="Proton donor" evidence="10">
    <location>
        <position position="658"/>
    </location>
</feature>
<dbReference type="Pfam" id="PF01532">
    <property type="entry name" value="Glyco_hydro_47"/>
    <property type="match status" value="1"/>
</dbReference>
<evidence type="ECO:0000256" key="3">
    <source>
        <dbReference type="ARBA" id="ARBA00007658"/>
    </source>
</evidence>
<dbReference type="OrthoDB" id="8118055at2759"/>
<keyword evidence="6 11" id="KW-0106">Calcium</keyword>
<evidence type="ECO:0000256" key="14">
    <source>
        <dbReference type="SAM" id="MobiDB-lite"/>
    </source>
</evidence>
<dbReference type="KEGG" id="csl:COCSUDRAFT_48568"/>